<dbReference type="STRING" id="1513793.SAMN06296036_104320"/>
<keyword evidence="5" id="KW-1185">Reference proteome</keyword>
<proteinExistence type="predicted"/>
<evidence type="ECO:0000256" key="2">
    <source>
        <dbReference type="PROSITE-ProRule" id="PRU00169"/>
    </source>
</evidence>
<evidence type="ECO:0000313" key="5">
    <source>
        <dbReference type="Proteomes" id="UP000192907"/>
    </source>
</evidence>
<dbReference type="EMBL" id="FWZT01000004">
    <property type="protein sequence ID" value="SMF08817.1"/>
    <property type="molecule type" value="Genomic_DNA"/>
</dbReference>
<dbReference type="Proteomes" id="UP000192907">
    <property type="component" value="Unassembled WGS sequence"/>
</dbReference>
<accession>A0A1Y6BFP9</accession>
<dbReference type="GO" id="GO:0000160">
    <property type="term" value="P:phosphorelay signal transduction system"/>
    <property type="evidence" value="ECO:0007669"/>
    <property type="project" value="InterPro"/>
</dbReference>
<dbReference type="InterPro" id="IPR011006">
    <property type="entry name" value="CheY-like_superfamily"/>
</dbReference>
<dbReference type="CDD" id="cd00156">
    <property type="entry name" value="REC"/>
    <property type="match status" value="1"/>
</dbReference>
<name>A0A1Y6BFP9_9BACT</name>
<dbReference type="SUPFAM" id="SSF52172">
    <property type="entry name" value="CheY-like"/>
    <property type="match status" value="1"/>
</dbReference>
<evidence type="ECO:0000259" key="3">
    <source>
        <dbReference type="PROSITE" id="PS50110"/>
    </source>
</evidence>
<sequence length="128" mass="14461">MLKEKASNTALVVDDSSFSRDFIARILESLEVIVETAKDGCEAFEKIKQREYNLVISDLNMPQMDGLQLLKKVKSHRPNTHFIVVSAQCQGKLRQDLIAEGSDRVFAKGEVRNLRRYLKARLGPLASI</sequence>
<dbReference type="InterPro" id="IPR001789">
    <property type="entry name" value="Sig_transdc_resp-reg_receiver"/>
</dbReference>
<dbReference type="PANTHER" id="PTHR44591:SF3">
    <property type="entry name" value="RESPONSE REGULATORY DOMAIN-CONTAINING PROTEIN"/>
    <property type="match status" value="1"/>
</dbReference>
<organism evidence="4 5">
    <name type="scientific">Pseudobacteriovorax antillogorgiicola</name>
    <dbReference type="NCBI Taxonomy" id="1513793"/>
    <lineage>
        <taxon>Bacteria</taxon>
        <taxon>Pseudomonadati</taxon>
        <taxon>Bdellovibrionota</taxon>
        <taxon>Oligoflexia</taxon>
        <taxon>Oligoflexales</taxon>
        <taxon>Pseudobacteriovoracaceae</taxon>
        <taxon>Pseudobacteriovorax</taxon>
    </lineage>
</organism>
<dbReference type="Pfam" id="PF00072">
    <property type="entry name" value="Response_reg"/>
    <property type="match status" value="1"/>
</dbReference>
<feature type="domain" description="Response regulatory" evidence="3">
    <location>
        <begin position="9"/>
        <end position="123"/>
    </location>
</feature>
<keyword evidence="1 2" id="KW-0597">Phosphoprotein</keyword>
<dbReference type="PANTHER" id="PTHR44591">
    <property type="entry name" value="STRESS RESPONSE REGULATOR PROTEIN 1"/>
    <property type="match status" value="1"/>
</dbReference>
<feature type="modified residue" description="4-aspartylphosphate" evidence="2">
    <location>
        <position position="58"/>
    </location>
</feature>
<dbReference type="Gene3D" id="3.40.50.2300">
    <property type="match status" value="1"/>
</dbReference>
<dbReference type="SMART" id="SM00448">
    <property type="entry name" value="REC"/>
    <property type="match status" value="1"/>
</dbReference>
<dbReference type="AlphaFoldDB" id="A0A1Y6BFP9"/>
<gene>
    <name evidence="4" type="ORF">SAMN06296036_104320</name>
</gene>
<dbReference type="InterPro" id="IPR050595">
    <property type="entry name" value="Bact_response_regulator"/>
</dbReference>
<dbReference type="RefSeq" id="WP_132316436.1">
    <property type="nucleotide sequence ID" value="NZ_FWZT01000004.1"/>
</dbReference>
<evidence type="ECO:0000256" key="1">
    <source>
        <dbReference type="ARBA" id="ARBA00022553"/>
    </source>
</evidence>
<dbReference type="OrthoDB" id="5294888at2"/>
<dbReference type="PROSITE" id="PS50110">
    <property type="entry name" value="RESPONSE_REGULATORY"/>
    <property type="match status" value="1"/>
</dbReference>
<reference evidence="5" key="1">
    <citation type="submission" date="2017-04" db="EMBL/GenBank/DDBJ databases">
        <authorList>
            <person name="Varghese N."/>
            <person name="Submissions S."/>
        </authorList>
    </citation>
    <scope>NUCLEOTIDE SEQUENCE [LARGE SCALE GENOMIC DNA]</scope>
    <source>
        <strain evidence="5">RKEM611</strain>
    </source>
</reference>
<evidence type="ECO:0000313" key="4">
    <source>
        <dbReference type="EMBL" id="SMF08817.1"/>
    </source>
</evidence>
<protein>
    <submittedName>
        <fullName evidence="4">Two-component system, chemotaxis family, response regulator CheY</fullName>
    </submittedName>
</protein>